<dbReference type="Proteomes" id="UP000887576">
    <property type="component" value="Unplaced"/>
</dbReference>
<evidence type="ECO:0000313" key="1">
    <source>
        <dbReference type="Proteomes" id="UP000887576"/>
    </source>
</evidence>
<reference evidence="2" key="1">
    <citation type="submission" date="2022-11" db="UniProtKB">
        <authorList>
            <consortium name="WormBaseParasite"/>
        </authorList>
    </citation>
    <scope>IDENTIFICATION</scope>
</reference>
<organism evidence="1 2">
    <name type="scientific">Panagrolaimus sp. JU765</name>
    <dbReference type="NCBI Taxonomy" id="591449"/>
    <lineage>
        <taxon>Eukaryota</taxon>
        <taxon>Metazoa</taxon>
        <taxon>Ecdysozoa</taxon>
        <taxon>Nematoda</taxon>
        <taxon>Chromadorea</taxon>
        <taxon>Rhabditida</taxon>
        <taxon>Tylenchina</taxon>
        <taxon>Panagrolaimomorpha</taxon>
        <taxon>Panagrolaimoidea</taxon>
        <taxon>Panagrolaimidae</taxon>
        <taxon>Panagrolaimus</taxon>
    </lineage>
</organism>
<evidence type="ECO:0000313" key="2">
    <source>
        <dbReference type="WBParaSite" id="JU765_v2.g16952.t1"/>
    </source>
</evidence>
<accession>A0AC34QJ90</accession>
<dbReference type="WBParaSite" id="JU765_v2.g16952.t1">
    <property type="protein sequence ID" value="JU765_v2.g16952.t1"/>
    <property type="gene ID" value="JU765_v2.g16952"/>
</dbReference>
<proteinExistence type="predicted"/>
<sequence>MEETGFIVMENQTSESITVADEPFNFMTVLSISAIITTVSLFFCGIPICVEIFRRRSTKEISGFPFIMGLLGGAYWLRYGFLKHDLTMITVNMVGVSLMFTYILFYIYFTKEKGSILVQFAIVLGLVLTMVFLVQIYGMDLINYLGFVCMSFNILNFGAPLAGVKVVLRKKSCDTLPLPLCTANLLVSSQWCLYGFLVDDIYIIIPNGCGVVLALLQLSLFLIFPRKLGGKAPLSFLFNSNSAIGKDIEKVKEFTKRQSHDKPNLPDAKYGLKPENWGNSGQFDKSISSFSVSQNSAVPMINRTDFDQSFNGSIGTTCTGVTWASASHNSNFLASANGKPALRADSSDSDSDEIDVDTPLHSPSQKKTFEFNADDGSKQSWVENEVPKTDSDQKHT</sequence>
<name>A0AC34QJ90_9BILA</name>
<protein>
    <submittedName>
        <fullName evidence="2">Sugar transporter SWEET1</fullName>
    </submittedName>
</protein>